<accession>A0A3B1DEP8</accession>
<dbReference type="Pfam" id="PF14347">
    <property type="entry name" value="DUF4399"/>
    <property type="match status" value="1"/>
</dbReference>
<dbReference type="AlphaFoldDB" id="A0A3B1DEP8"/>
<evidence type="ECO:0000259" key="1">
    <source>
        <dbReference type="Pfam" id="PF14347"/>
    </source>
</evidence>
<reference evidence="2" key="1">
    <citation type="submission" date="2018-06" db="EMBL/GenBank/DDBJ databases">
        <authorList>
            <person name="Zhirakovskaya E."/>
        </authorList>
    </citation>
    <scope>NUCLEOTIDE SEQUENCE</scope>
</reference>
<organism evidence="2">
    <name type="scientific">hydrothermal vent metagenome</name>
    <dbReference type="NCBI Taxonomy" id="652676"/>
    <lineage>
        <taxon>unclassified sequences</taxon>
        <taxon>metagenomes</taxon>
        <taxon>ecological metagenomes</taxon>
    </lineage>
</organism>
<dbReference type="EMBL" id="UOGF01000059">
    <property type="protein sequence ID" value="VAX30195.1"/>
    <property type="molecule type" value="Genomic_DNA"/>
</dbReference>
<proteinExistence type="predicted"/>
<evidence type="ECO:0000313" key="2">
    <source>
        <dbReference type="EMBL" id="VAX30195.1"/>
    </source>
</evidence>
<sequence length="142" mass="15177">MNFFKLWFFVGVLFLASVLVPQANAGTPSPEGAELYIISPKDGETVSKSVTIRFGLKGMGVAPAGTDKAKTGHHHLMLDGKKLPPMDQPMSKEVVKHFGGGQTEVTLSLSPGKHTLQLILGDKAHVPHKPPVVSKSITITVK</sequence>
<gene>
    <name evidence="2" type="ORF">MNBD_NITROSPIRAE01-1313</name>
</gene>
<name>A0A3B1DEP8_9ZZZZ</name>
<feature type="domain" description="DUF4399" evidence="1">
    <location>
        <begin position="52"/>
        <end position="142"/>
    </location>
</feature>
<protein>
    <submittedName>
        <fullName evidence="2">Uncharacterized DUF4399 domain-containing protein PA0315</fullName>
    </submittedName>
</protein>
<dbReference type="InterPro" id="IPR025512">
    <property type="entry name" value="DUF4399"/>
</dbReference>